<dbReference type="Proteomes" id="UP000659084">
    <property type="component" value="Unassembled WGS sequence"/>
</dbReference>
<gene>
    <name evidence="1" type="ORF">H8J20_14750</name>
</gene>
<dbReference type="AlphaFoldDB" id="A0AAW3WUS7"/>
<protein>
    <submittedName>
        <fullName evidence="1">Uncharacterized protein</fullName>
    </submittedName>
</protein>
<name>A0AAW3WUS7_SERFO</name>
<comment type="caution">
    <text evidence="1">The sequence shown here is derived from an EMBL/GenBank/DDBJ whole genome shotgun (WGS) entry which is preliminary data.</text>
</comment>
<accession>A0AAW3WUS7</accession>
<proteinExistence type="predicted"/>
<reference evidence="1" key="1">
    <citation type="submission" date="2020-08" db="EMBL/GenBank/DDBJ databases">
        <title>Food and environmental bacterial isolates.</title>
        <authorList>
            <person name="Richter L."/>
            <person name="Du Plessis E.M."/>
            <person name="Duvenage S."/>
            <person name="Allam M."/>
            <person name="Korsten L."/>
        </authorList>
    </citation>
    <scope>NUCLEOTIDE SEQUENCE</scope>
    <source>
        <strain evidence="1">UPMP2127</strain>
    </source>
</reference>
<evidence type="ECO:0000313" key="1">
    <source>
        <dbReference type="EMBL" id="MBC3213407.1"/>
    </source>
</evidence>
<dbReference type="EMBL" id="JACNYO010000014">
    <property type="protein sequence ID" value="MBC3213407.1"/>
    <property type="molecule type" value="Genomic_DNA"/>
</dbReference>
<sequence>MTFFITPNIIACEVSVSRLGSTLADWRLRTAGIQVSGYHAGLLEQFCWRCAVGFPTK</sequence>
<dbReference type="RefSeq" id="WP_179252952.1">
    <property type="nucleotide sequence ID" value="NZ_JACBIV010000012.1"/>
</dbReference>
<evidence type="ECO:0000313" key="2">
    <source>
        <dbReference type="Proteomes" id="UP000659084"/>
    </source>
</evidence>
<organism evidence="1 2">
    <name type="scientific">Serratia fonticola</name>
    <dbReference type="NCBI Taxonomy" id="47917"/>
    <lineage>
        <taxon>Bacteria</taxon>
        <taxon>Pseudomonadati</taxon>
        <taxon>Pseudomonadota</taxon>
        <taxon>Gammaproteobacteria</taxon>
        <taxon>Enterobacterales</taxon>
        <taxon>Yersiniaceae</taxon>
        <taxon>Serratia</taxon>
    </lineage>
</organism>